<dbReference type="InterPro" id="IPR013785">
    <property type="entry name" value="Aldolase_TIM"/>
</dbReference>
<evidence type="ECO:0000313" key="2">
    <source>
        <dbReference type="EMBL" id="KAF9077404.1"/>
    </source>
</evidence>
<keyword evidence="3" id="KW-1185">Reference proteome</keyword>
<dbReference type="Pfam" id="PF00724">
    <property type="entry name" value="Oxidored_FMN"/>
    <property type="match status" value="1"/>
</dbReference>
<dbReference type="GO" id="GO:0010181">
    <property type="term" value="F:FMN binding"/>
    <property type="evidence" value="ECO:0007669"/>
    <property type="project" value="InterPro"/>
</dbReference>
<dbReference type="InterPro" id="IPR001155">
    <property type="entry name" value="OxRdtase_FMN_N"/>
</dbReference>
<dbReference type="GO" id="GO:0003959">
    <property type="term" value="F:NADPH dehydrogenase activity"/>
    <property type="evidence" value="ECO:0007669"/>
    <property type="project" value="TreeGrafter"/>
</dbReference>
<evidence type="ECO:0000313" key="3">
    <source>
        <dbReference type="Proteomes" id="UP000772434"/>
    </source>
</evidence>
<dbReference type="OrthoDB" id="276546at2759"/>
<comment type="caution">
    <text evidence="2">The sequence shown here is derived from an EMBL/GenBank/DDBJ whole genome shotgun (WGS) entry which is preliminary data.</text>
</comment>
<dbReference type="AlphaFoldDB" id="A0A9P5UFL3"/>
<dbReference type="PANTHER" id="PTHR22893:SF91">
    <property type="entry name" value="NADPH DEHYDROGENASE 2-RELATED"/>
    <property type="match status" value="1"/>
</dbReference>
<sequence>MSSTVLFQPIQVGNLLLKHRVVLAPLTRERSDDQHVPQLPIMRDYYSQRASTPGHARGPQSGGYANVPGIWNDAQAAAWKEITDAVHRNGSYIFIQLWTAGRDGDPNILAAENPSYDLIGPSAIPITGRETPRALEVDEIKALVQSYVKAASNAINKAGFDGVEIHFANGYLVNQFLEDVSNNRTDEYGGSIENRARFGLEIVDAVAKEVGQEKVGARFSPWSPFLEMRMEDPIPTYSYVVKTIKDLYPDFAYISVCEPRVVGSTTMDSNIAQSDSNDFIREIWAPKHLIIAGGFDRQSAIERAESTGNLIAFGRKYIPNPDLPRRLLENFPLTPYDRSTFYGKGDNSGKDTVTMNLFCSKSPFHRAPLNIRRVSRRKIRNLRIEL</sequence>
<dbReference type="SUPFAM" id="SSF51395">
    <property type="entry name" value="FMN-linked oxidoreductases"/>
    <property type="match status" value="1"/>
</dbReference>
<accession>A0A9P5UFL3</accession>
<dbReference type="PANTHER" id="PTHR22893">
    <property type="entry name" value="NADH OXIDOREDUCTASE-RELATED"/>
    <property type="match status" value="1"/>
</dbReference>
<dbReference type="EMBL" id="JADNRY010000004">
    <property type="protein sequence ID" value="KAF9077404.1"/>
    <property type="molecule type" value="Genomic_DNA"/>
</dbReference>
<proteinExistence type="predicted"/>
<dbReference type="InterPro" id="IPR045247">
    <property type="entry name" value="Oye-like"/>
</dbReference>
<dbReference type="CDD" id="cd02933">
    <property type="entry name" value="OYE_like_FMN"/>
    <property type="match status" value="1"/>
</dbReference>
<organism evidence="2 3">
    <name type="scientific">Rhodocollybia butyracea</name>
    <dbReference type="NCBI Taxonomy" id="206335"/>
    <lineage>
        <taxon>Eukaryota</taxon>
        <taxon>Fungi</taxon>
        <taxon>Dikarya</taxon>
        <taxon>Basidiomycota</taxon>
        <taxon>Agaricomycotina</taxon>
        <taxon>Agaricomycetes</taxon>
        <taxon>Agaricomycetidae</taxon>
        <taxon>Agaricales</taxon>
        <taxon>Marasmiineae</taxon>
        <taxon>Omphalotaceae</taxon>
        <taxon>Rhodocollybia</taxon>
    </lineage>
</organism>
<reference evidence="2" key="1">
    <citation type="submission" date="2020-11" db="EMBL/GenBank/DDBJ databases">
        <authorList>
            <consortium name="DOE Joint Genome Institute"/>
            <person name="Ahrendt S."/>
            <person name="Riley R."/>
            <person name="Andreopoulos W."/>
            <person name="Labutti K."/>
            <person name="Pangilinan J."/>
            <person name="Ruiz-Duenas F.J."/>
            <person name="Barrasa J.M."/>
            <person name="Sanchez-Garcia M."/>
            <person name="Camarero S."/>
            <person name="Miyauchi S."/>
            <person name="Serrano A."/>
            <person name="Linde D."/>
            <person name="Babiker R."/>
            <person name="Drula E."/>
            <person name="Ayuso-Fernandez I."/>
            <person name="Pacheco R."/>
            <person name="Padilla G."/>
            <person name="Ferreira P."/>
            <person name="Barriuso J."/>
            <person name="Kellner H."/>
            <person name="Castanera R."/>
            <person name="Alfaro M."/>
            <person name="Ramirez L."/>
            <person name="Pisabarro A.G."/>
            <person name="Kuo A."/>
            <person name="Tritt A."/>
            <person name="Lipzen A."/>
            <person name="He G."/>
            <person name="Yan M."/>
            <person name="Ng V."/>
            <person name="Cullen D."/>
            <person name="Martin F."/>
            <person name="Rosso M.-N."/>
            <person name="Henrissat B."/>
            <person name="Hibbett D."/>
            <person name="Martinez A.T."/>
            <person name="Grigoriev I.V."/>
        </authorList>
    </citation>
    <scope>NUCLEOTIDE SEQUENCE</scope>
    <source>
        <strain evidence="2">AH 40177</strain>
    </source>
</reference>
<dbReference type="Gene3D" id="3.20.20.70">
    <property type="entry name" value="Aldolase class I"/>
    <property type="match status" value="1"/>
</dbReference>
<name>A0A9P5UFL3_9AGAR</name>
<evidence type="ECO:0000259" key="1">
    <source>
        <dbReference type="Pfam" id="PF00724"/>
    </source>
</evidence>
<feature type="domain" description="NADH:flavin oxidoreductase/NADH oxidase N-terminal" evidence="1">
    <location>
        <begin position="6"/>
        <end position="332"/>
    </location>
</feature>
<protein>
    <recommendedName>
        <fullName evidence="1">NADH:flavin oxidoreductase/NADH oxidase N-terminal domain-containing protein</fullName>
    </recommendedName>
</protein>
<gene>
    <name evidence="2" type="ORF">BDP27DRAFT_1312359</name>
</gene>
<dbReference type="Proteomes" id="UP000772434">
    <property type="component" value="Unassembled WGS sequence"/>
</dbReference>